<evidence type="ECO:0000313" key="6">
    <source>
        <dbReference type="EMBL" id="TDF95091.1"/>
    </source>
</evidence>
<feature type="DNA-binding region" description="H-T-H motif" evidence="4">
    <location>
        <begin position="37"/>
        <end position="56"/>
    </location>
</feature>
<dbReference type="PROSITE" id="PS50977">
    <property type="entry name" value="HTH_TETR_2"/>
    <property type="match status" value="1"/>
</dbReference>
<evidence type="ECO:0000256" key="2">
    <source>
        <dbReference type="ARBA" id="ARBA00023125"/>
    </source>
</evidence>
<dbReference type="Proteomes" id="UP000295636">
    <property type="component" value="Unassembled WGS sequence"/>
</dbReference>
<dbReference type="PANTHER" id="PTHR30055:SF234">
    <property type="entry name" value="HTH-TYPE TRANSCRIPTIONAL REGULATOR BETI"/>
    <property type="match status" value="1"/>
</dbReference>
<accession>A0A4R5KI04</accession>
<organism evidence="6 7">
    <name type="scientific">Paenibacillus piri</name>
    <dbReference type="NCBI Taxonomy" id="2547395"/>
    <lineage>
        <taxon>Bacteria</taxon>
        <taxon>Bacillati</taxon>
        <taxon>Bacillota</taxon>
        <taxon>Bacilli</taxon>
        <taxon>Bacillales</taxon>
        <taxon>Paenibacillaceae</taxon>
        <taxon>Paenibacillus</taxon>
    </lineage>
</organism>
<reference evidence="6 7" key="1">
    <citation type="submission" date="2019-03" db="EMBL/GenBank/DDBJ databases">
        <title>This is whole genome sequence of Paenibacillus sp MS74 strain.</title>
        <authorList>
            <person name="Trinh H.N."/>
        </authorList>
    </citation>
    <scope>NUCLEOTIDE SEQUENCE [LARGE SCALE GENOMIC DNA]</scope>
    <source>
        <strain evidence="6 7">MS74</strain>
    </source>
</reference>
<proteinExistence type="predicted"/>
<gene>
    <name evidence="6" type="ORF">E1757_21385</name>
</gene>
<dbReference type="EMBL" id="SMRT01000011">
    <property type="protein sequence ID" value="TDF95091.1"/>
    <property type="molecule type" value="Genomic_DNA"/>
</dbReference>
<dbReference type="PRINTS" id="PR00455">
    <property type="entry name" value="HTHTETR"/>
</dbReference>
<dbReference type="AlphaFoldDB" id="A0A4R5KI04"/>
<dbReference type="InterPro" id="IPR050109">
    <property type="entry name" value="HTH-type_TetR-like_transc_reg"/>
</dbReference>
<comment type="caution">
    <text evidence="6">The sequence shown here is derived from an EMBL/GenBank/DDBJ whole genome shotgun (WGS) entry which is preliminary data.</text>
</comment>
<dbReference type="InterPro" id="IPR036271">
    <property type="entry name" value="Tet_transcr_reg_TetR-rel_C_sf"/>
</dbReference>
<dbReference type="SUPFAM" id="SSF48498">
    <property type="entry name" value="Tetracyclin repressor-like, C-terminal domain"/>
    <property type="match status" value="1"/>
</dbReference>
<dbReference type="InterPro" id="IPR001647">
    <property type="entry name" value="HTH_TetR"/>
</dbReference>
<dbReference type="PANTHER" id="PTHR30055">
    <property type="entry name" value="HTH-TYPE TRANSCRIPTIONAL REGULATOR RUTR"/>
    <property type="match status" value="1"/>
</dbReference>
<dbReference type="Pfam" id="PF00440">
    <property type="entry name" value="TetR_N"/>
    <property type="match status" value="1"/>
</dbReference>
<keyword evidence="3" id="KW-0804">Transcription</keyword>
<dbReference type="RefSeq" id="WP_133231908.1">
    <property type="nucleotide sequence ID" value="NZ_SMRT01000011.1"/>
</dbReference>
<evidence type="ECO:0000256" key="3">
    <source>
        <dbReference type="ARBA" id="ARBA00023163"/>
    </source>
</evidence>
<evidence type="ECO:0000259" key="5">
    <source>
        <dbReference type="PROSITE" id="PS50977"/>
    </source>
</evidence>
<dbReference type="OrthoDB" id="2373640at2"/>
<keyword evidence="7" id="KW-1185">Reference proteome</keyword>
<keyword evidence="1" id="KW-0805">Transcription regulation</keyword>
<dbReference type="GO" id="GO:0000976">
    <property type="term" value="F:transcription cis-regulatory region binding"/>
    <property type="evidence" value="ECO:0007669"/>
    <property type="project" value="TreeGrafter"/>
</dbReference>
<dbReference type="Gene3D" id="1.10.10.60">
    <property type="entry name" value="Homeodomain-like"/>
    <property type="match status" value="1"/>
</dbReference>
<name>A0A4R5KI04_9BACL</name>
<evidence type="ECO:0000256" key="4">
    <source>
        <dbReference type="PROSITE-ProRule" id="PRU00335"/>
    </source>
</evidence>
<sequence length="198" mass="22193">MTPLNDEQLHQIRDERKEQIIRAALSVFARRGIAGTKMSMIAAEAGISHGLFYHYFKSKDELFTTLVQQAMTEALHELDNIYAMPGSPLQKIRVLTEAILDEGGKPYFLLIYQARTSDGVPEQVKQLMEQYSMNAFVDRLLPLFAEGQRAGELAAGDPADLIASYLSVLSGLMVLNAWDDANYKIPQTDMLLRLLTAR</sequence>
<dbReference type="InterPro" id="IPR009057">
    <property type="entry name" value="Homeodomain-like_sf"/>
</dbReference>
<protein>
    <submittedName>
        <fullName evidence="6">TetR/AcrR family transcriptional regulator</fullName>
    </submittedName>
</protein>
<evidence type="ECO:0000256" key="1">
    <source>
        <dbReference type="ARBA" id="ARBA00023015"/>
    </source>
</evidence>
<evidence type="ECO:0000313" key="7">
    <source>
        <dbReference type="Proteomes" id="UP000295636"/>
    </source>
</evidence>
<keyword evidence="2 4" id="KW-0238">DNA-binding</keyword>
<feature type="domain" description="HTH tetR-type" evidence="5">
    <location>
        <begin position="14"/>
        <end position="74"/>
    </location>
</feature>
<dbReference type="GO" id="GO:0003700">
    <property type="term" value="F:DNA-binding transcription factor activity"/>
    <property type="evidence" value="ECO:0007669"/>
    <property type="project" value="TreeGrafter"/>
</dbReference>
<dbReference type="Gene3D" id="1.10.357.10">
    <property type="entry name" value="Tetracycline Repressor, domain 2"/>
    <property type="match status" value="1"/>
</dbReference>
<dbReference type="SUPFAM" id="SSF46689">
    <property type="entry name" value="Homeodomain-like"/>
    <property type="match status" value="1"/>
</dbReference>